<dbReference type="RefSeq" id="WP_263796710.1">
    <property type="nucleotide sequence ID" value="NZ_AP027141.1"/>
</dbReference>
<dbReference type="InterPro" id="IPR031165">
    <property type="entry name" value="GNAT_YJDJ"/>
</dbReference>
<proteinExistence type="predicted"/>
<dbReference type="SUPFAM" id="SSF55729">
    <property type="entry name" value="Acyl-CoA N-acyltransferases (Nat)"/>
    <property type="match status" value="1"/>
</dbReference>
<dbReference type="Gene3D" id="3.40.630.30">
    <property type="match status" value="1"/>
</dbReference>
<dbReference type="EMBL" id="AP027141">
    <property type="protein sequence ID" value="BDV29490.1"/>
    <property type="molecule type" value="Genomic_DNA"/>
</dbReference>
<dbReference type="PANTHER" id="PTHR31435">
    <property type="entry name" value="PROTEIN NATD1"/>
    <property type="match status" value="1"/>
</dbReference>
<feature type="domain" description="N-acetyltransferase" evidence="1">
    <location>
        <begin position="14"/>
        <end position="102"/>
    </location>
</feature>
<organism evidence="2 3">
    <name type="scientific">Microbacterium terricola</name>
    <dbReference type="NCBI Taxonomy" id="344163"/>
    <lineage>
        <taxon>Bacteria</taxon>
        <taxon>Bacillati</taxon>
        <taxon>Actinomycetota</taxon>
        <taxon>Actinomycetes</taxon>
        <taxon>Micrococcales</taxon>
        <taxon>Microbacteriaceae</taxon>
        <taxon>Microbacterium</taxon>
    </lineage>
</organism>
<dbReference type="CDD" id="cd04301">
    <property type="entry name" value="NAT_SF"/>
    <property type="match status" value="1"/>
</dbReference>
<dbReference type="InterPro" id="IPR045057">
    <property type="entry name" value="Gcn5-rel_NAT"/>
</dbReference>
<dbReference type="PANTHER" id="PTHR31435:SF10">
    <property type="entry name" value="BSR4717 PROTEIN"/>
    <property type="match status" value="1"/>
</dbReference>
<dbReference type="Proteomes" id="UP001317779">
    <property type="component" value="Chromosome"/>
</dbReference>
<evidence type="ECO:0000313" key="2">
    <source>
        <dbReference type="EMBL" id="BDV29490.1"/>
    </source>
</evidence>
<protein>
    <recommendedName>
        <fullName evidence="1">N-acetyltransferase domain-containing protein</fullName>
    </recommendedName>
</protein>
<sequence>MSDSIPSEITEEPVVVRADERYELRLGELLAGFSEFSIDARGRLVFIHTEIDPAFEGRGYGSKLVSAAMADVAARGETVVPRCPFVSRYLSRHDVDGLQVDWPIRRAAGE</sequence>
<gene>
    <name evidence="2" type="ORF">Microterr_01500</name>
</gene>
<dbReference type="Pfam" id="PF14542">
    <property type="entry name" value="Acetyltransf_CG"/>
    <property type="match status" value="1"/>
</dbReference>
<accession>A0ABM8DVF3</accession>
<evidence type="ECO:0000313" key="3">
    <source>
        <dbReference type="Proteomes" id="UP001317779"/>
    </source>
</evidence>
<dbReference type="PROSITE" id="PS51729">
    <property type="entry name" value="GNAT_YJDJ"/>
    <property type="match status" value="1"/>
</dbReference>
<reference evidence="2 3" key="1">
    <citation type="submission" date="2022-12" db="EMBL/GenBank/DDBJ databases">
        <title>Microbacterium terricola strain KV-448 chromosome, complete genome.</title>
        <authorList>
            <person name="Oshima T."/>
            <person name="Moriya T."/>
            <person name="Bessho Y."/>
        </authorList>
    </citation>
    <scope>NUCLEOTIDE SEQUENCE [LARGE SCALE GENOMIC DNA]</scope>
    <source>
        <strain evidence="2 3">KV-448</strain>
    </source>
</reference>
<evidence type="ECO:0000259" key="1">
    <source>
        <dbReference type="PROSITE" id="PS51729"/>
    </source>
</evidence>
<keyword evidence="3" id="KW-1185">Reference proteome</keyword>
<name>A0ABM8DVF3_9MICO</name>
<dbReference type="InterPro" id="IPR016181">
    <property type="entry name" value="Acyl_CoA_acyltransferase"/>
</dbReference>